<dbReference type="GO" id="GO:0032991">
    <property type="term" value="C:protein-containing complex"/>
    <property type="evidence" value="ECO:0007669"/>
    <property type="project" value="TreeGrafter"/>
</dbReference>
<feature type="compositionally biased region" description="Basic and acidic residues" evidence="1">
    <location>
        <begin position="631"/>
        <end position="643"/>
    </location>
</feature>
<feature type="region of interest" description="Disordered" evidence="1">
    <location>
        <begin position="95"/>
        <end position="147"/>
    </location>
</feature>
<proteinExistence type="predicted"/>
<feature type="compositionally biased region" description="Basic and acidic residues" evidence="1">
    <location>
        <begin position="95"/>
        <end position="111"/>
    </location>
</feature>
<feature type="region of interest" description="Disordered" evidence="1">
    <location>
        <begin position="365"/>
        <end position="396"/>
    </location>
</feature>
<feature type="region of interest" description="Disordered" evidence="1">
    <location>
        <begin position="423"/>
        <end position="487"/>
    </location>
</feature>
<name>A0AAD3MSW4_LATJO</name>
<evidence type="ECO:0000313" key="3">
    <source>
        <dbReference type="EMBL" id="GLD59573.1"/>
    </source>
</evidence>
<dbReference type="PANTHER" id="PTHR39229:SF1">
    <property type="entry name" value="RAD51-ASSOCIATED PROTEIN 2"/>
    <property type="match status" value="1"/>
</dbReference>
<reference evidence="3" key="1">
    <citation type="submission" date="2022-08" db="EMBL/GenBank/DDBJ databases">
        <title>Genome sequencing of akame (Lates japonicus).</title>
        <authorList>
            <person name="Hashiguchi Y."/>
            <person name="Takahashi H."/>
        </authorList>
    </citation>
    <scope>NUCLEOTIDE SEQUENCE</scope>
    <source>
        <strain evidence="3">Kochi</strain>
    </source>
</reference>
<feature type="compositionally biased region" description="Polar residues" evidence="1">
    <location>
        <begin position="62"/>
        <end position="73"/>
    </location>
</feature>
<evidence type="ECO:0000256" key="1">
    <source>
        <dbReference type="SAM" id="MobiDB-lite"/>
    </source>
</evidence>
<dbReference type="AlphaFoldDB" id="A0AAD3MSW4"/>
<feature type="region of interest" description="Disordered" evidence="1">
    <location>
        <begin position="502"/>
        <end position="538"/>
    </location>
</feature>
<dbReference type="InterPro" id="IPR031419">
    <property type="entry name" value="RAD51_interact"/>
</dbReference>
<feature type="region of interest" description="Disordered" evidence="1">
    <location>
        <begin position="240"/>
        <end position="280"/>
    </location>
</feature>
<evidence type="ECO:0000313" key="4">
    <source>
        <dbReference type="Proteomes" id="UP001279410"/>
    </source>
</evidence>
<feature type="compositionally biased region" description="Polar residues" evidence="1">
    <location>
        <begin position="474"/>
        <end position="487"/>
    </location>
</feature>
<comment type="caution">
    <text evidence="3">The sequence shown here is derived from an EMBL/GenBank/DDBJ whole genome shotgun (WGS) entry which is preliminary data.</text>
</comment>
<sequence length="913" mass="100714">MDCLMANNHSGKRRFDFPELLTFKETTFSPSSKNTLQKNVVRKCAAESRDVQDGKLHEQSQDTKLTATPITEASHTDNAHTGLSKVCSITPERHLLHPGKDEQPPLSETDKLSSYPPDDAGGALAEPHTSEDASTDMSGHPDCKWLGKSLEDKPPGGCWLPAGNEEDGRQVHNNVSQIQAFTLSSSDEEVRCQSDCTHEDALRDAGFCDSWSQSAEVEASNQRKNKLRFGENLLFSKDEEKGNSHIAPSDYADSKSFYSNPEEDPSGNSTENVEKEEKISEMQICENVNVAVGDGEARGHINENSMGKNLIPSVVECAEGSTASYDVVLARNIAAENVSVEVDDFCGAKGEHAAGKMIAKAWSETADHTTETPVPARISQERAEGDNDPGPFSVIDPAIWSETDREAEEKRCNSESTAGVALSPSVKVCETETPPPLSSDVRSSQEVSAPGQTRQSNHQSATQQCKEEKEDSRQSYTEPQACSIPSNETHCMTGNESSCHWKCSPSSSPHWPAKPPPTGDGGHESPSSVRHQLKEQDQSNCFPVSLEVEYSQAEIVRMDSTNDKDMIVPSAFTFYDLVLGGFDTFEKIQLSPDDDDDTAAGLSNSPLLTSLPGQPLKTLERQLSHSMPGAESDKHKHEEIPGEKEEEEEVVERFESHIENMTNEFLSCDSTCNELPDFISEADIIALGWPEEQPNCEICESCEHIQDESNPQSVSSTVSTESDSPSALNYYLEFEMKKQFDLVLKELNLFFDISINDVASDGRASSPEQCNDMTEALEGDTSVCKDHLSSSELGRHRDTSLDDTDDSLCGGDPVVCRTTGSCDGEQEVPLGSHMCQETSVYTSEKHREPREIEQRRKMWSPSFVCPPFLDQQSLRPPEQPKRLQPLRTCTRPIRVGLSKRAKTKHLHHPHPYR</sequence>
<evidence type="ECO:0000259" key="2">
    <source>
        <dbReference type="Pfam" id="PF15696"/>
    </source>
</evidence>
<accession>A0AAD3MSW4</accession>
<feature type="region of interest" description="Disordered" evidence="1">
    <location>
        <begin position="623"/>
        <end position="646"/>
    </location>
</feature>
<feature type="compositionally biased region" description="Polar residues" evidence="1">
    <location>
        <begin position="440"/>
        <end position="464"/>
    </location>
</feature>
<feature type="compositionally biased region" description="Low complexity" evidence="1">
    <location>
        <begin position="502"/>
        <end position="511"/>
    </location>
</feature>
<organism evidence="3 4">
    <name type="scientific">Lates japonicus</name>
    <name type="common">Japanese lates</name>
    <dbReference type="NCBI Taxonomy" id="270547"/>
    <lineage>
        <taxon>Eukaryota</taxon>
        <taxon>Metazoa</taxon>
        <taxon>Chordata</taxon>
        <taxon>Craniata</taxon>
        <taxon>Vertebrata</taxon>
        <taxon>Euteleostomi</taxon>
        <taxon>Actinopterygii</taxon>
        <taxon>Neopterygii</taxon>
        <taxon>Teleostei</taxon>
        <taxon>Neoteleostei</taxon>
        <taxon>Acanthomorphata</taxon>
        <taxon>Carangaria</taxon>
        <taxon>Carangaria incertae sedis</taxon>
        <taxon>Centropomidae</taxon>
        <taxon>Lates</taxon>
    </lineage>
</organism>
<feature type="compositionally biased region" description="Basic and acidic residues" evidence="1">
    <location>
        <begin position="45"/>
        <end position="61"/>
    </location>
</feature>
<feature type="region of interest" description="Disordered" evidence="1">
    <location>
        <begin position="45"/>
        <end position="83"/>
    </location>
</feature>
<dbReference type="PANTHER" id="PTHR39229">
    <property type="entry name" value="MCG1037962"/>
    <property type="match status" value="1"/>
</dbReference>
<dbReference type="InterPro" id="IPR053355">
    <property type="entry name" value="RAD51-associated"/>
</dbReference>
<dbReference type="Pfam" id="PF15696">
    <property type="entry name" value="RAD51_interact"/>
    <property type="match status" value="1"/>
</dbReference>
<keyword evidence="4" id="KW-1185">Reference proteome</keyword>
<feature type="domain" description="RAD51 interacting motif" evidence="2">
    <location>
        <begin position="877"/>
        <end position="907"/>
    </location>
</feature>
<gene>
    <name evidence="3" type="ORF">AKAME5_001156400</name>
</gene>
<protein>
    <recommendedName>
        <fullName evidence="2">RAD51 interacting motif domain-containing protein</fullName>
    </recommendedName>
</protein>
<dbReference type="EMBL" id="BRZM01000038">
    <property type="protein sequence ID" value="GLD59573.1"/>
    <property type="molecule type" value="Genomic_DNA"/>
</dbReference>
<dbReference type="Proteomes" id="UP001279410">
    <property type="component" value="Unassembled WGS sequence"/>
</dbReference>